<comment type="subcellular location">
    <subcellularLocation>
        <location evidence="3">Endoplasmic reticulum membrane</location>
        <topology evidence="3">Peripheral membrane protein</topology>
    </subcellularLocation>
    <subcellularLocation>
        <location evidence="2">Microsome membrane</location>
        <topology evidence="2">Peripheral membrane protein</topology>
    </subcellularLocation>
</comment>
<sequence>MWDLSLLSAVVVVLLVYVLVAWHRYQKRRARMVRLIDRIPGPPSLPLIGNTIELNVEHDELLERLMGSTKLWGRRVGVNRMWNGTKPYITVFHPDRVEPILSSNKHIDKSKDYSYLHPWLGTGLLTSSGSKWHSRRKILTPAFHFKILEDFIDVFLEQSSILVKKLEREIGNEAGFNIFPYITHCALDVICETAMGRQVNAQGDSQSEYVKAVYEIGSIIQNRQSKLWLQPDWMFRWTHMYKTHEKCIKILHGFSNKVIQERKEEFAKLREKNKMASTVSDEDTNTFGRKKRLAFLDLLIEASRDGAVLSNEDIREEVDTFMFEGHDTTSAAISWALFLLGGQPDIQTKVIQEIDGILGPGAEQGITMKDLNEMKYLECCIKEALRLYPSVPIIARQINEDINMAHYTVPAGTTALIITYMLHRNPESFPQPEQFNPDRFLKENVIGRHPYAYIPFSAGPRNCIGQKFALLEEKAVIASILRKYRVEAVDRRENLTLLGELILRPKHGLRIKIFPRSP</sequence>
<dbReference type="FunCoup" id="A0A067RGT8">
    <property type="interactions" value="48"/>
</dbReference>
<dbReference type="PRINTS" id="PR00385">
    <property type="entry name" value="P450"/>
</dbReference>
<dbReference type="InterPro" id="IPR017972">
    <property type="entry name" value="Cyt_P450_CS"/>
</dbReference>
<comment type="similarity">
    <text evidence="4 14">Belongs to the cytochrome P450 family.</text>
</comment>
<dbReference type="STRING" id="136037.A0A067RGT8"/>
<dbReference type="InParanoid" id="A0A067RGT8"/>
<dbReference type="AlphaFoldDB" id="A0A067RGT8"/>
<dbReference type="GO" id="GO:0005506">
    <property type="term" value="F:iron ion binding"/>
    <property type="evidence" value="ECO:0007669"/>
    <property type="project" value="InterPro"/>
</dbReference>
<evidence type="ECO:0000313" key="17">
    <source>
        <dbReference type="Proteomes" id="UP000027135"/>
    </source>
</evidence>
<evidence type="ECO:0000256" key="2">
    <source>
        <dbReference type="ARBA" id="ARBA00004174"/>
    </source>
</evidence>
<accession>A0A067RGT8</accession>
<evidence type="ECO:0000313" key="16">
    <source>
        <dbReference type="EMBL" id="KDR18347.1"/>
    </source>
</evidence>
<dbReference type="GO" id="GO:0004497">
    <property type="term" value="F:monooxygenase activity"/>
    <property type="evidence" value="ECO:0007669"/>
    <property type="project" value="UniProtKB-KW"/>
</dbReference>
<evidence type="ECO:0000256" key="11">
    <source>
        <dbReference type="ARBA" id="ARBA00023033"/>
    </source>
</evidence>
<evidence type="ECO:0000256" key="3">
    <source>
        <dbReference type="ARBA" id="ARBA00004406"/>
    </source>
</evidence>
<keyword evidence="15" id="KW-1133">Transmembrane helix</keyword>
<evidence type="ECO:0000256" key="7">
    <source>
        <dbReference type="ARBA" id="ARBA00022824"/>
    </source>
</evidence>
<dbReference type="EMBL" id="KK852692">
    <property type="protein sequence ID" value="KDR18347.1"/>
    <property type="molecule type" value="Genomic_DNA"/>
</dbReference>
<keyword evidence="6 13" id="KW-0479">Metal-binding</keyword>
<feature type="binding site" description="axial binding residue" evidence="13">
    <location>
        <position position="463"/>
    </location>
    <ligand>
        <name>heme</name>
        <dbReference type="ChEBI" id="CHEBI:30413"/>
    </ligand>
    <ligandPart>
        <name>Fe</name>
        <dbReference type="ChEBI" id="CHEBI:18248"/>
    </ligandPart>
</feature>
<dbReference type="InterPro" id="IPR036396">
    <property type="entry name" value="Cyt_P450_sf"/>
</dbReference>
<dbReference type="PROSITE" id="PS00086">
    <property type="entry name" value="CYTOCHROME_P450"/>
    <property type="match status" value="1"/>
</dbReference>
<evidence type="ECO:0000256" key="13">
    <source>
        <dbReference type="PIRSR" id="PIRSR602401-1"/>
    </source>
</evidence>
<dbReference type="PANTHER" id="PTHR24291">
    <property type="entry name" value="CYTOCHROME P450 FAMILY 4"/>
    <property type="match status" value="1"/>
</dbReference>
<evidence type="ECO:0000256" key="6">
    <source>
        <dbReference type="ARBA" id="ARBA00022723"/>
    </source>
</evidence>
<feature type="transmembrane region" description="Helical" evidence="15">
    <location>
        <begin position="6"/>
        <end position="25"/>
    </location>
</feature>
<dbReference type="InterPro" id="IPR002401">
    <property type="entry name" value="Cyt_P450_E_grp-I"/>
</dbReference>
<dbReference type="InterPro" id="IPR050196">
    <property type="entry name" value="Cytochrome_P450_Monoox"/>
</dbReference>
<keyword evidence="17" id="KW-1185">Reference proteome</keyword>
<protein>
    <submittedName>
        <fullName evidence="16">Cytochrome P450 4c3</fullName>
    </submittedName>
</protein>
<organism evidence="16 17">
    <name type="scientific">Zootermopsis nevadensis</name>
    <name type="common">Dampwood termite</name>
    <dbReference type="NCBI Taxonomy" id="136037"/>
    <lineage>
        <taxon>Eukaryota</taxon>
        <taxon>Metazoa</taxon>
        <taxon>Ecdysozoa</taxon>
        <taxon>Arthropoda</taxon>
        <taxon>Hexapoda</taxon>
        <taxon>Insecta</taxon>
        <taxon>Pterygota</taxon>
        <taxon>Neoptera</taxon>
        <taxon>Polyneoptera</taxon>
        <taxon>Dictyoptera</taxon>
        <taxon>Blattodea</taxon>
        <taxon>Blattoidea</taxon>
        <taxon>Termitoidae</taxon>
        <taxon>Termopsidae</taxon>
        <taxon>Zootermopsis</taxon>
    </lineage>
</organism>
<comment type="cofactor">
    <cofactor evidence="1 13">
        <name>heme</name>
        <dbReference type="ChEBI" id="CHEBI:30413"/>
    </cofactor>
</comment>
<keyword evidence="9 14" id="KW-0560">Oxidoreductase</keyword>
<keyword evidence="12 15" id="KW-0472">Membrane</keyword>
<keyword evidence="10 13" id="KW-0408">Iron</keyword>
<dbReference type="PRINTS" id="PR00463">
    <property type="entry name" value="EP450I"/>
</dbReference>
<dbReference type="CDD" id="cd20660">
    <property type="entry name" value="CYP4V-like"/>
    <property type="match status" value="1"/>
</dbReference>
<name>A0A067RGT8_ZOONE</name>
<evidence type="ECO:0000256" key="4">
    <source>
        <dbReference type="ARBA" id="ARBA00010617"/>
    </source>
</evidence>
<reference evidence="16 17" key="1">
    <citation type="journal article" date="2014" name="Nat. Commun.">
        <title>Molecular traces of alternative social organization in a termite genome.</title>
        <authorList>
            <person name="Terrapon N."/>
            <person name="Li C."/>
            <person name="Robertson H.M."/>
            <person name="Ji L."/>
            <person name="Meng X."/>
            <person name="Booth W."/>
            <person name="Chen Z."/>
            <person name="Childers C.P."/>
            <person name="Glastad K.M."/>
            <person name="Gokhale K."/>
            <person name="Gowin J."/>
            <person name="Gronenberg W."/>
            <person name="Hermansen R.A."/>
            <person name="Hu H."/>
            <person name="Hunt B.G."/>
            <person name="Huylmans A.K."/>
            <person name="Khalil S.M."/>
            <person name="Mitchell R.D."/>
            <person name="Munoz-Torres M.C."/>
            <person name="Mustard J.A."/>
            <person name="Pan H."/>
            <person name="Reese J.T."/>
            <person name="Scharf M.E."/>
            <person name="Sun F."/>
            <person name="Vogel H."/>
            <person name="Xiao J."/>
            <person name="Yang W."/>
            <person name="Yang Z."/>
            <person name="Yang Z."/>
            <person name="Zhou J."/>
            <person name="Zhu J."/>
            <person name="Brent C.S."/>
            <person name="Elsik C.G."/>
            <person name="Goodisman M.A."/>
            <person name="Liberles D.A."/>
            <person name="Roe R.M."/>
            <person name="Vargo E.L."/>
            <person name="Vilcinskas A."/>
            <person name="Wang J."/>
            <person name="Bornberg-Bauer E."/>
            <person name="Korb J."/>
            <person name="Zhang G."/>
            <person name="Liebig J."/>
        </authorList>
    </citation>
    <scope>NUCLEOTIDE SEQUENCE [LARGE SCALE GENOMIC DNA]</scope>
    <source>
        <tissue evidence="16">Whole organism</tissue>
    </source>
</reference>
<gene>
    <name evidence="16" type="ORF">L798_07229</name>
</gene>
<keyword evidence="7" id="KW-0256">Endoplasmic reticulum</keyword>
<evidence type="ECO:0000256" key="12">
    <source>
        <dbReference type="ARBA" id="ARBA00023136"/>
    </source>
</evidence>
<keyword evidence="8" id="KW-0492">Microsome</keyword>
<dbReference type="GO" id="GO:0005789">
    <property type="term" value="C:endoplasmic reticulum membrane"/>
    <property type="evidence" value="ECO:0007669"/>
    <property type="project" value="UniProtKB-SubCell"/>
</dbReference>
<dbReference type="GO" id="GO:0020037">
    <property type="term" value="F:heme binding"/>
    <property type="evidence" value="ECO:0007669"/>
    <property type="project" value="InterPro"/>
</dbReference>
<dbReference type="SUPFAM" id="SSF48264">
    <property type="entry name" value="Cytochrome P450"/>
    <property type="match status" value="1"/>
</dbReference>
<dbReference type="eggNOG" id="KOG0157">
    <property type="taxonomic scope" value="Eukaryota"/>
</dbReference>
<evidence type="ECO:0000256" key="9">
    <source>
        <dbReference type="ARBA" id="ARBA00023002"/>
    </source>
</evidence>
<dbReference type="PANTHER" id="PTHR24291:SF189">
    <property type="entry name" value="CYTOCHROME P450 4C3-RELATED"/>
    <property type="match status" value="1"/>
</dbReference>
<proteinExistence type="inferred from homology"/>
<dbReference type="Proteomes" id="UP000027135">
    <property type="component" value="Unassembled WGS sequence"/>
</dbReference>
<dbReference type="GO" id="GO:0016705">
    <property type="term" value="F:oxidoreductase activity, acting on paired donors, with incorporation or reduction of molecular oxygen"/>
    <property type="evidence" value="ECO:0007669"/>
    <property type="project" value="InterPro"/>
</dbReference>
<evidence type="ECO:0000256" key="1">
    <source>
        <dbReference type="ARBA" id="ARBA00001971"/>
    </source>
</evidence>
<keyword evidence="5 13" id="KW-0349">Heme</keyword>
<evidence type="ECO:0000256" key="14">
    <source>
        <dbReference type="RuleBase" id="RU000461"/>
    </source>
</evidence>
<keyword evidence="15" id="KW-0812">Transmembrane</keyword>
<dbReference type="InterPro" id="IPR001128">
    <property type="entry name" value="Cyt_P450"/>
</dbReference>
<evidence type="ECO:0000256" key="8">
    <source>
        <dbReference type="ARBA" id="ARBA00022848"/>
    </source>
</evidence>
<dbReference type="OMA" id="ILLQWTF"/>
<dbReference type="Gene3D" id="1.10.630.10">
    <property type="entry name" value="Cytochrome P450"/>
    <property type="match status" value="1"/>
</dbReference>
<dbReference type="Pfam" id="PF00067">
    <property type="entry name" value="p450"/>
    <property type="match status" value="1"/>
</dbReference>
<keyword evidence="11 14" id="KW-0503">Monooxygenase</keyword>
<evidence type="ECO:0000256" key="10">
    <source>
        <dbReference type="ARBA" id="ARBA00023004"/>
    </source>
</evidence>
<evidence type="ECO:0000256" key="15">
    <source>
        <dbReference type="SAM" id="Phobius"/>
    </source>
</evidence>
<evidence type="ECO:0000256" key="5">
    <source>
        <dbReference type="ARBA" id="ARBA00022617"/>
    </source>
</evidence>